<evidence type="ECO:0000256" key="6">
    <source>
        <dbReference type="ARBA" id="ARBA00022679"/>
    </source>
</evidence>
<keyword evidence="4" id="KW-1003">Cell membrane</keyword>
<evidence type="ECO:0000256" key="5">
    <source>
        <dbReference type="ARBA" id="ARBA00022553"/>
    </source>
</evidence>
<dbReference type="CDD" id="cd00082">
    <property type="entry name" value="HisKA"/>
    <property type="match status" value="1"/>
</dbReference>
<feature type="domain" description="Histidine kinase" evidence="15">
    <location>
        <begin position="266"/>
        <end position="482"/>
    </location>
</feature>
<dbReference type="InterPro" id="IPR036097">
    <property type="entry name" value="HisK_dim/P_sf"/>
</dbReference>
<dbReference type="SUPFAM" id="SSF158472">
    <property type="entry name" value="HAMP domain-like"/>
    <property type="match status" value="1"/>
</dbReference>
<dbReference type="GO" id="GO:0000155">
    <property type="term" value="F:phosphorelay sensor kinase activity"/>
    <property type="evidence" value="ECO:0007669"/>
    <property type="project" value="InterPro"/>
</dbReference>
<evidence type="ECO:0000256" key="14">
    <source>
        <dbReference type="SAM" id="Phobius"/>
    </source>
</evidence>
<dbReference type="Gene3D" id="3.30.565.10">
    <property type="entry name" value="Histidine kinase-like ATPase, C-terminal domain"/>
    <property type="match status" value="1"/>
</dbReference>
<feature type="transmembrane region" description="Helical" evidence="14">
    <location>
        <begin position="7"/>
        <end position="27"/>
    </location>
</feature>
<dbReference type="GO" id="GO:0005524">
    <property type="term" value="F:ATP binding"/>
    <property type="evidence" value="ECO:0007669"/>
    <property type="project" value="UniProtKB-KW"/>
</dbReference>
<evidence type="ECO:0000256" key="7">
    <source>
        <dbReference type="ARBA" id="ARBA00022692"/>
    </source>
</evidence>
<gene>
    <name evidence="17" type="primary">phoR_4</name>
    <name evidence="17" type="ORF">CLLI_19880</name>
</gene>
<dbReference type="PANTHER" id="PTHR45528:SF1">
    <property type="entry name" value="SENSOR HISTIDINE KINASE CPXA"/>
    <property type="match status" value="1"/>
</dbReference>
<evidence type="ECO:0000313" key="17">
    <source>
        <dbReference type="EMBL" id="PRR78068.1"/>
    </source>
</evidence>
<dbReference type="InterPro" id="IPR003661">
    <property type="entry name" value="HisK_dim/P_dom"/>
</dbReference>
<evidence type="ECO:0000256" key="12">
    <source>
        <dbReference type="ARBA" id="ARBA00023012"/>
    </source>
</evidence>
<accession>A0A2T0B2F1</accession>
<evidence type="ECO:0000256" key="10">
    <source>
        <dbReference type="ARBA" id="ARBA00022840"/>
    </source>
</evidence>
<protein>
    <recommendedName>
        <fullName evidence="3">histidine kinase</fullName>
        <ecNumber evidence="3">2.7.13.3</ecNumber>
    </recommendedName>
</protein>
<dbReference type="FunFam" id="1.10.287.130:FF:000001">
    <property type="entry name" value="Two-component sensor histidine kinase"/>
    <property type="match status" value="1"/>
</dbReference>
<dbReference type="OrthoDB" id="9786919at2"/>
<dbReference type="GO" id="GO:0005886">
    <property type="term" value="C:plasma membrane"/>
    <property type="evidence" value="ECO:0007669"/>
    <property type="project" value="UniProtKB-SubCell"/>
</dbReference>
<keyword evidence="12" id="KW-0902">Two-component regulatory system</keyword>
<dbReference type="AlphaFoldDB" id="A0A2T0B2F1"/>
<dbReference type="InterPro" id="IPR003660">
    <property type="entry name" value="HAMP_dom"/>
</dbReference>
<dbReference type="InterPro" id="IPR036890">
    <property type="entry name" value="HATPase_C_sf"/>
</dbReference>
<dbReference type="PANTHER" id="PTHR45528">
    <property type="entry name" value="SENSOR HISTIDINE KINASE CPXA"/>
    <property type="match status" value="1"/>
</dbReference>
<dbReference type="InterPro" id="IPR004358">
    <property type="entry name" value="Sig_transdc_His_kin-like_C"/>
</dbReference>
<dbReference type="EMBL" id="PVXO01000052">
    <property type="protein sequence ID" value="PRR78068.1"/>
    <property type="molecule type" value="Genomic_DNA"/>
</dbReference>
<dbReference type="SUPFAM" id="SSF55874">
    <property type="entry name" value="ATPase domain of HSP90 chaperone/DNA topoisomerase II/histidine kinase"/>
    <property type="match status" value="1"/>
</dbReference>
<dbReference type="Pfam" id="PF02518">
    <property type="entry name" value="HATPase_c"/>
    <property type="match status" value="1"/>
</dbReference>
<dbReference type="Pfam" id="PF00672">
    <property type="entry name" value="HAMP"/>
    <property type="match status" value="1"/>
</dbReference>
<evidence type="ECO:0000313" key="18">
    <source>
        <dbReference type="Proteomes" id="UP000239706"/>
    </source>
</evidence>
<comment type="subcellular location">
    <subcellularLocation>
        <location evidence="2">Cell membrane</location>
        <topology evidence="2">Multi-pass membrane protein</topology>
    </subcellularLocation>
</comment>
<evidence type="ECO:0000256" key="4">
    <source>
        <dbReference type="ARBA" id="ARBA00022475"/>
    </source>
</evidence>
<evidence type="ECO:0000256" key="9">
    <source>
        <dbReference type="ARBA" id="ARBA00022777"/>
    </source>
</evidence>
<keyword evidence="11 14" id="KW-1133">Transmembrane helix</keyword>
<dbReference type="SMART" id="SM00388">
    <property type="entry name" value="HisKA"/>
    <property type="match status" value="1"/>
</dbReference>
<reference evidence="17 18" key="1">
    <citation type="submission" date="2018-03" db="EMBL/GenBank/DDBJ databases">
        <title>Genome sequence of Clostridium liquoris DSM 100320.</title>
        <authorList>
            <person name="Poehlein A."/>
            <person name="Daniel R."/>
        </authorList>
    </citation>
    <scope>NUCLEOTIDE SEQUENCE [LARGE SCALE GENOMIC DNA]</scope>
    <source>
        <strain evidence="17 18">DSM 100320</strain>
    </source>
</reference>
<evidence type="ECO:0000256" key="11">
    <source>
        <dbReference type="ARBA" id="ARBA00022989"/>
    </source>
</evidence>
<comment type="caution">
    <text evidence="17">The sequence shown here is derived from an EMBL/GenBank/DDBJ whole genome shotgun (WGS) entry which is preliminary data.</text>
</comment>
<keyword evidence="13 14" id="KW-0472">Membrane</keyword>
<keyword evidence="10" id="KW-0067">ATP-binding</keyword>
<organism evidence="17 18">
    <name type="scientific">Clostridium liquoris</name>
    <dbReference type="NCBI Taxonomy" id="1289519"/>
    <lineage>
        <taxon>Bacteria</taxon>
        <taxon>Bacillati</taxon>
        <taxon>Bacillota</taxon>
        <taxon>Clostridia</taxon>
        <taxon>Eubacteriales</taxon>
        <taxon>Clostridiaceae</taxon>
        <taxon>Clostridium</taxon>
    </lineage>
</organism>
<keyword evidence="9" id="KW-0418">Kinase</keyword>
<dbReference type="EC" id="2.7.13.3" evidence="3"/>
<dbReference type="RefSeq" id="WP_106064066.1">
    <property type="nucleotide sequence ID" value="NZ_PVXO01000052.1"/>
</dbReference>
<feature type="domain" description="HAMP" evidence="16">
    <location>
        <begin position="192"/>
        <end position="244"/>
    </location>
</feature>
<keyword evidence="8" id="KW-0547">Nucleotide-binding</keyword>
<dbReference type="Gene3D" id="6.10.340.10">
    <property type="match status" value="1"/>
</dbReference>
<dbReference type="InterPro" id="IPR050398">
    <property type="entry name" value="HssS/ArlS-like"/>
</dbReference>
<dbReference type="PRINTS" id="PR00344">
    <property type="entry name" value="BCTRLSENSOR"/>
</dbReference>
<dbReference type="PROSITE" id="PS50885">
    <property type="entry name" value="HAMP"/>
    <property type="match status" value="1"/>
</dbReference>
<feature type="transmembrane region" description="Helical" evidence="14">
    <location>
        <begin position="171"/>
        <end position="190"/>
    </location>
</feature>
<dbReference type="Proteomes" id="UP000239706">
    <property type="component" value="Unassembled WGS sequence"/>
</dbReference>
<dbReference type="CDD" id="cd06225">
    <property type="entry name" value="HAMP"/>
    <property type="match status" value="1"/>
</dbReference>
<dbReference type="InterPro" id="IPR003594">
    <property type="entry name" value="HATPase_dom"/>
</dbReference>
<sequence length="482" mass="55392">MKLSIRYKILISFSFVFLIGISVLIYATERIINNNNEFIIKNEMIQGRKDIDIYLKQYFVLNNVEPSKSIFKIDGKNIIEELSFRVGQDVTLYSNKGELLWTTSNNEINKEKKDLQLAMQGKTAYTISKVKDKVIVNLSYPVYFKNDALGIISYSKEYTELYKKSNHIINIIKIIGLALFLLILIISFIISKRITKPIIKLTEASKEITKGNFDVEFKHDSSDETGELALSFKNMVERIKNQILTIEKDRDTLKNLEMSRKLFFDNVTHELKTPITTILGYAEIIERNGFTDEEFFKKGMGHIIGESKRLNRMVIELLELSKNTTGDFNYSFSKVNLSNLLKVTCEEMAIRAKRYNIQIDDIIEDGLFVKGDEDKLKEIFVNLLDNSIKYGYVNSIIQVKVFKNDNKAFISMEDRGEGIPKEELENIFQPFYRINKKLSRKKGGNGLGLPIVKAIVEKHGGNICIESELKQGTIVTIEIPCI</sequence>
<evidence type="ECO:0000259" key="15">
    <source>
        <dbReference type="PROSITE" id="PS50109"/>
    </source>
</evidence>
<dbReference type="Gene3D" id="1.10.287.130">
    <property type="match status" value="1"/>
</dbReference>
<dbReference type="SMART" id="SM00304">
    <property type="entry name" value="HAMP"/>
    <property type="match status" value="1"/>
</dbReference>
<keyword evidence="7 14" id="KW-0812">Transmembrane</keyword>
<evidence type="ECO:0000256" key="13">
    <source>
        <dbReference type="ARBA" id="ARBA00023136"/>
    </source>
</evidence>
<dbReference type="InterPro" id="IPR005467">
    <property type="entry name" value="His_kinase_dom"/>
</dbReference>
<evidence type="ECO:0000256" key="8">
    <source>
        <dbReference type="ARBA" id="ARBA00022741"/>
    </source>
</evidence>
<proteinExistence type="predicted"/>
<dbReference type="PROSITE" id="PS50109">
    <property type="entry name" value="HIS_KIN"/>
    <property type="match status" value="1"/>
</dbReference>
<evidence type="ECO:0000256" key="1">
    <source>
        <dbReference type="ARBA" id="ARBA00000085"/>
    </source>
</evidence>
<comment type="catalytic activity">
    <reaction evidence="1">
        <text>ATP + protein L-histidine = ADP + protein N-phospho-L-histidine.</text>
        <dbReference type="EC" id="2.7.13.3"/>
    </reaction>
</comment>
<dbReference type="FunFam" id="3.30.565.10:FF:000006">
    <property type="entry name" value="Sensor histidine kinase WalK"/>
    <property type="match status" value="1"/>
</dbReference>
<dbReference type="CDD" id="cd00075">
    <property type="entry name" value="HATPase"/>
    <property type="match status" value="1"/>
</dbReference>
<keyword evidence="6 17" id="KW-0808">Transferase</keyword>
<evidence type="ECO:0000256" key="3">
    <source>
        <dbReference type="ARBA" id="ARBA00012438"/>
    </source>
</evidence>
<evidence type="ECO:0000256" key="2">
    <source>
        <dbReference type="ARBA" id="ARBA00004651"/>
    </source>
</evidence>
<name>A0A2T0B2F1_9CLOT</name>
<dbReference type="Pfam" id="PF00512">
    <property type="entry name" value="HisKA"/>
    <property type="match status" value="1"/>
</dbReference>
<keyword evidence="18" id="KW-1185">Reference proteome</keyword>
<dbReference type="SUPFAM" id="SSF47384">
    <property type="entry name" value="Homodimeric domain of signal transducing histidine kinase"/>
    <property type="match status" value="1"/>
</dbReference>
<evidence type="ECO:0000259" key="16">
    <source>
        <dbReference type="PROSITE" id="PS50885"/>
    </source>
</evidence>
<keyword evidence="5" id="KW-0597">Phosphoprotein</keyword>
<dbReference type="SMART" id="SM00387">
    <property type="entry name" value="HATPase_c"/>
    <property type="match status" value="1"/>
</dbReference>